<dbReference type="PANTHER" id="PTHR22946">
    <property type="entry name" value="DIENELACTONE HYDROLASE DOMAIN-CONTAINING PROTEIN-RELATED"/>
    <property type="match status" value="1"/>
</dbReference>
<dbReference type="Gene3D" id="3.40.50.1820">
    <property type="entry name" value="alpha/beta hydrolase"/>
    <property type="match status" value="1"/>
</dbReference>
<comment type="caution">
    <text evidence="3">The sequence shown here is derived from an EMBL/GenBank/DDBJ whole genome shotgun (WGS) entry which is preliminary data.</text>
</comment>
<dbReference type="InterPro" id="IPR050261">
    <property type="entry name" value="FrsA_esterase"/>
</dbReference>
<evidence type="ECO:0000313" key="4">
    <source>
        <dbReference type="Proteomes" id="UP000182190"/>
    </source>
</evidence>
<dbReference type="RefSeq" id="WP_083621291.1">
    <property type="nucleotide sequence ID" value="NZ_LR735017.1"/>
</dbReference>
<dbReference type="OrthoDB" id="9806902at2"/>
<keyword evidence="4" id="KW-1185">Reference proteome</keyword>
<gene>
    <name evidence="3" type="ORF">PL9631_730030</name>
</gene>
<protein>
    <recommendedName>
        <fullName evidence="2">Serine aminopeptidase S33 domain-containing protein</fullName>
    </recommendedName>
</protein>
<proteinExistence type="predicted"/>
<dbReference type="EMBL" id="CZCS02000216">
    <property type="protein sequence ID" value="VXD23438.1"/>
    <property type="molecule type" value="Genomic_DNA"/>
</dbReference>
<dbReference type="GO" id="GO:0052689">
    <property type="term" value="F:carboxylic ester hydrolase activity"/>
    <property type="evidence" value="ECO:0007669"/>
    <property type="project" value="UniProtKB-ARBA"/>
</dbReference>
<evidence type="ECO:0000256" key="1">
    <source>
        <dbReference type="ARBA" id="ARBA00022801"/>
    </source>
</evidence>
<dbReference type="Pfam" id="PF12146">
    <property type="entry name" value="Hydrolase_4"/>
    <property type="match status" value="1"/>
</dbReference>
<keyword evidence="1" id="KW-0378">Hydrolase</keyword>
<dbReference type="Proteomes" id="UP000182190">
    <property type="component" value="Unassembled WGS sequence"/>
</dbReference>
<dbReference type="InterPro" id="IPR022742">
    <property type="entry name" value="Hydrolase_4"/>
</dbReference>
<sequence>MAKPKLYPLLAQTYPQVKPLYNLLRYRYHQLDLLKQSSFKQLQSIPYQPSKTVSFLADGLQLKGDLYLPENSETAPTIILLHGSSVFGRKLPIIPALAEGFKDLGYRIFAFDLRAHGESEQPKNYTTESFNFAQDVTAAIDYLSTNFPSQNNQIYVLGHSFGAGVTMAAQAQDSRISKAVVFSPPRRLRERFLSPEAREKEKLMFRWQIDMQLPKPLEFGFWEPVMVALDIETYLEDFAQPGHIPLLILDAELEPPEDLAFLRDLSQKMVPPVEYWTIPQANHYLNTGLILNKGFAKGTAISTFVNYVDNWLKIND</sequence>
<accession>A0A7Z9BVD1</accession>
<evidence type="ECO:0000259" key="2">
    <source>
        <dbReference type="Pfam" id="PF12146"/>
    </source>
</evidence>
<feature type="domain" description="Serine aminopeptidase S33" evidence="2">
    <location>
        <begin position="77"/>
        <end position="205"/>
    </location>
</feature>
<dbReference type="SUPFAM" id="SSF53474">
    <property type="entry name" value="alpha/beta-Hydrolases"/>
    <property type="match status" value="1"/>
</dbReference>
<dbReference type="AlphaFoldDB" id="A0A7Z9BVD1"/>
<evidence type="ECO:0000313" key="3">
    <source>
        <dbReference type="EMBL" id="VXD23438.1"/>
    </source>
</evidence>
<name>A0A7Z9BVD1_9CYAN</name>
<reference evidence="3" key="1">
    <citation type="submission" date="2019-10" db="EMBL/GenBank/DDBJ databases">
        <authorList>
            <consortium name="Genoscope - CEA"/>
            <person name="William W."/>
        </authorList>
    </citation>
    <scope>NUCLEOTIDE SEQUENCE [LARGE SCALE GENOMIC DNA]</scope>
    <source>
        <strain evidence="3">BBR_PRJEB10994</strain>
    </source>
</reference>
<dbReference type="PANTHER" id="PTHR22946:SF9">
    <property type="entry name" value="POLYKETIDE TRANSFERASE AF380"/>
    <property type="match status" value="1"/>
</dbReference>
<dbReference type="InterPro" id="IPR029058">
    <property type="entry name" value="AB_hydrolase_fold"/>
</dbReference>
<organism evidence="3 4">
    <name type="scientific">Planktothrix paucivesiculata PCC 9631</name>
    <dbReference type="NCBI Taxonomy" id="671071"/>
    <lineage>
        <taxon>Bacteria</taxon>
        <taxon>Bacillati</taxon>
        <taxon>Cyanobacteriota</taxon>
        <taxon>Cyanophyceae</taxon>
        <taxon>Oscillatoriophycideae</taxon>
        <taxon>Oscillatoriales</taxon>
        <taxon>Microcoleaceae</taxon>
        <taxon>Planktothrix</taxon>
    </lineage>
</organism>